<accession>A0A8X6KZ49</accession>
<keyword evidence="8" id="KW-1185">Reference proteome</keyword>
<dbReference type="CDD" id="cd00146">
    <property type="entry name" value="PKD"/>
    <property type="match status" value="1"/>
</dbReference>
<evidence type="ECO:0000256" key="5">
    <source>
        <dbReference type="ARBA" id="ARBA00023136"/>
    </source>
</evidence>
<feature type="domain" description="PKD" evidence="6">
    <location>
        <begin position="85"/>
        <end position="131"/>
    </location>
</feature>
<dbReference type="PANTHER" id="PTHR46730">
    <property type="entry name" value="POLYCYSTIN-1"/>
    <property type="match status" value="1"/>
</dbReference>
<dbReference type="PROSITE" id="PS50093">
    <property type="entry name" value="PKD"/>
    <property type="match status" value="1"/>
</dbReference>
<evidence type="ECO:0000313" key="7">
    <source>
        <dbReference type="EMBL" id="GFQ89491.1"/>
    </source>
</evidence>
<evidence type="ECO:0000256" key="4">
    <source>
        <dbReference type="ARBA" id="ARBA00022989"/>
    </source>
</evidence>
<organism evidence="7 8">
    <name type="scientific">Trichonephila clavata</name>
    <name type="common">Joro spider</name>
    <name type="synonym">Nephila clavata</name>
    <dbReference type="NCBI Taxonomy" id="2740835"/>
    <lineage>
        <taxon>Eukaryota</taxon>
        <taxon>Metazoa</taxon>
        <taxon>Ecdysozoa</taxon>
        <taxon>Arthropoda</taxon>
        <taxon>Chelicerata</taxon>
        <taxon>Arachnida</taxon>
        <taxon>Araneae</taxon>
        <taxon>Araneomorphae</taxon>
        <taxon>Entelegynae</taxon>
        <taxon>Araneoidea</taxon>
        <taxon>Nephilidae</taxon>
        <taxon>Trichonephila</taxon>
    </lineage>
</organism>
<evidence type="ECO:0000313" key="8">
    <source>
        <dbReference type="Proteomes" id="UP000887116"/>
    </source>
</evidence>
<protein>
    <recommendedName>
        <fullName evidence="6">PKD domain-containing protein</fullName>
    </recommendedName>
</protein>
<evidence type="ECO:0000256" key="3">
    <source>
        <dbReference type="ARBA" id="ARBA00022737"/>
    </source>
</evidence>
<proteinExistence type="predicted"/>
<evidence type="ECO:0000259" key="6">
    <source>
        <dbReference type="PROSITE" id="PS50093"/>
    </source>
</evidence>
<dbReference type="GO" id="GO:0006816">
    <property type="term" value="P:calcium ion transport"/>
    <property type="evidence" value="ECO:0007669"/>
    <property type="project" value="TreeGrafter"/>
</dbReference>
<evidence type="ECO:0000256" key="1">
    <source>
        <dbReference type="ARBA" id="ARBA00004370"/>
    </source>
</evidence>
<dbReference type="OrthoDB" id="6434366at2759"/>
<keyword evidence="3" id="KW-0677">Repeat</keyword>
<dbReference type="Proteomes" id="UP000887116">
    <property type="component" value="Unassembled WGS sequence"/>
</dbReference>
<keyword evidence="2" id="KW-0812">Transmembrane</keyword>
<gene>
    <name evidence="7" type="primary">AVEN_4823_1</name>
    <name evidence="7" type="ORF">TNCT_142381</name>
</gene>
<keyword evidence="5" id="KW-0472">Membrane</keyword>
<dbReference type="InterPro" id="IPR000601">
    <property type="entry name" value="PKD_dom"/>
</dbReference>
<comment type="caution">
    <text evidence="7">The sequence shown here is derived from an EMBL/GenBank/DDBJ whole genome shotgun (WGS) entry which is preliminary data.</text>
</comment>
<evidence type="ECO:0000256" key="2">
    <source>
        <dbReference type="ARBA" id="ARBA00022692"/>
    </source>
</evidence>
<dbReference type="GO" id="GO:0005261">
    <property type="term" value="F:monoatomic cation channel activity"/>
    <property type="evidence" value="ECO:0007669"/>
    <property type="project" value="TreeGrafter"/>
</dbReference>
<sequence>MVHVLNPKRCFFCFPGVTFSTGLTSKSAEQKVSTLLDGALDVAINLKSSRTPRCLPSIYKDREDVPRVFVGDELTLEGSVLYYAPIYVYRWAFSDGTIVTKRSFNSTSVMVHTLREEGLCTINLTVTSAQGQKQVTFLLIAVHRIYFSVHLKSPQVILLDSPAELQISTTVTNNRIWKMELICNYFHRLTAVILPAPDRKICNVFERVLKWNFPEIGKYQCFVHFSDGAITLTSRKILFEIFPELKKVTLEVKNAVKTNETIQVCTNIFPNSDLNKISVKMKILNHTDHSIIFFQESSEMFSLSYAFQESGRFVVHAIVSNPVSQVFNETSIIVQDPIIDLFTEPLRSNLFVKTNSGIKFTAKFSKGTDVHCAWTIVCKCDHLSKGHYNTEVANCSFTHRFVLFGICSVFFSAKNKVSAISSLTPWKVFVEKAITDLQVSIPEVVKPGSRIKVEAYVPHIFNEVHVVIRTKTLKLAADCESKTLIYKAQFPAGDEETMEWIRIRVFNNVSHVVLRRPVLIMPEIGRVSIHSCGCLVVGKSARFLVEIDGNIPSGKSSFLYKWRVVLENNSAVDYLTSVPLIQTDNLEREGTLNVSVVVSNKGEMFPPPPPLGTFKHFFPQNPPLCHFDPINLSTSREIYLKIANSPITRQTEKVPV</sequence>
<comment type="subcellular location">
    <subcellularLocation>
        <location evidence="1">Membrane</location>
    </subcellularLocation>
</comment>
<dbReference type="PANTHER" id="PTHR46730:SF4">
    <property type="entry name" value="POLYCYSTIC KIDNEY DISEASE PROTEIN 1-LIKE 1"/>
    <property type="match status" value="1"/>
</dbReference>
<reference evidence="7" key="1">
    <citation type="submission" date="2020-07" db="EMBL/GenBank/DDBJ databases">
        <title>Multicomponent nature underlies the extraordinary mechanical properties of spider dragline silk.</title>
        <authorList>
            <person name="Kono N."/>
            <person name="Nakamura H."/>
            <person name="Mori M."/>
            <person name="Yoshida Y."/>
            <person name="Ohtoshi R."/>
            <person name="Malay A.D."/>
            <person name="Moran D.A.P."/>
            <person name="Tomita M."/>
            <person name="Numata K."/>
            <person name="Arakawa K."/>
        </authorList>
    </citation>
    <scope>NUCLEOTIDE SEQUENCE</scope>
</reference>
<dbReference type="Gene3D" id="2.60.40.10">
    <property type="entry name" value="Immunoglobulins"/>
    <property type="match status" value="1"/>
</dbReference>
<dbReference type="InterPro" id="IPR013783">
    <property type="entry name" value="Ig-like_fold"/>
</dbReference>
<dbReference type="SUPFAM" id="SSF49299">
    <property type="entry name" value="PKD domain"/>
    <property type="match status" value="2"/>
</dbReference>
<name>A0A8X6KZ49_TRICU</name>
<dbReference type="EMBL" id="BMAO01033430">
    <property type="protein sequence ID" value="GFQ89491.1"/>
    <property type="molecule type" value="Genomic_DNA"/>
</dbReference>
<dbReference type="InterPro" id="IPR035986">
    <property type="entry name" value="PKD_dom_sf"/>
</dbReference>
<dbReference type="GO" id="GO:0005886">
    <property type="term" value="C:plasma membrane"/>
    <property type="evidence" value="ECO:0007669"/>
    <property type="project" value="TreeGrafter"/>
</dbReference>
<keyword evidence="4" id="KW-1133">Transmembrane helix</keyword>
<dbReference type="AlphaFoldDB" id="A0A8X6KZ49"/>